<dbReference type="PROSITE" id="PS00080">
    <property type="entry name" value="MULTICOPPER_OXIDASE2"/>
    <property type="match status" value="1"/>
</dbReference>
<evidence type="ECO:0000259" key="8">
    <source>
        <dbReference type="Pfam" id="PF07732"/>
    </source>
</evidence>
<comment type="similarity">
    <text evidence="1">Belongs to the multicopper oxidase family.</text>
</comment>
<organism evidence="9">
    <name type="scientific">Meretrix petechialis</name>
    <dbReference type="NCBI Taxonomy" id="311198"/>
    <lineage>
        <taxon>Eukaryota</taxon>
        <taxon>Metazoa</taxon>
        <taxon>Spiralia</taxon>
        <taxon>Lophotrochozoa</taxon>
        <taxon>Mollusca</taxon>
        <taxon>Bivalvia</taxon>
        <taxon>Autobranchia</taxon>
        <taxon>Heteroconchia</taxon>
        <taxon>Euheterodonta</taxon>
        <taxon>Imparidentia</taxon>
        <taxon>Neoheterodontei</taxon>
        <taxon>Venerida</taxon>
        <taxon>Veneroidea</taxon>
        <taxon>Veneridae</taxon>
        <taxon>Meretrix</taxon>
    </lineage>
</organism>
<evidence type="ECO:0000256" key="3">
    <source>
        <dbReference type="ARBA" id="ARBA00023002"/>
    </source>
</evidence>
<evidence type="ECO:0000256" key="4">
    <source>
        <dbReference type="ARBA" id="ARBA00023008"/>
    </source>
</evidence>
<dbReference type="Pfam" id="PF00394">
    <property type="entry name" value="Cu-oxidase"/>
    <property type="match status" value="1"/>
</dbReference>
<evidence type="ECO:0000256" key="2">
    <source>
        <dbReference type="ARBA" id="ARBA00022723"/>
    </source>
</evidence>
<dbReference type="PANTHER" id="PTHR11709:SF394">
    <property type="entry name" value="FI03373P-RELATED"/>
    <property type="match status" value="1"/>
</dbReference>
<dbReference type="InterPro" id="IPR001117">
    <property type="entry name" value="Cu-oxidase_2nd"/>
</dbReference>
<dbReference type="AlphaFoldDB" id="A0A3S8FUG4"/>
<keyword evidence="4" id="KW-0186">Copper</keyword>
<dbReference type="EMBL" id="MG845688">
    <property type="protein sequence ID" value="AZD12920.1"/>
    <property type="molecule type" value="mRNA"/>
</dbReference>
<keyword evidence="5" id="KW-0472">Membrane</keyword>
<dbReference type="CDD" id="cd13905">
    <property type="entry name" value="CuRO_3_tcLLC2_insect_like"/>
    <property type="match status" value="1"/>
</dbReference>
<dbReference type="Pfam" id="PF07732">
    <property type="entry name" value="Cu-oxidase_3"/>
    <property type="match status" value="1"/>
</dbReference>
<dbReference type="CDD" id="cd13858">
    <property type="entry name" value="CuRO_1_tcLCC2_insect_like"/>
    <property type="match status" value="1"/>
</dbReference>
<dbReference type="InterPro" id="IPR008972">
    <property type="entry name" value="Cupredoxin"/>
</dbReference>
<dbReference type="InterPro" id="IPR045087">
    <property type="entry name" value="Cu-oxidase_fam"/>
</dbReference>
<dbReference type="FunFam" id="2.60.40.420:FF:000045">
    <property type="entry name" value="Laccase 2"/>
    <property type="match status" value="1"/>
</dbReference>
<dbReference type="InterPro" id="IPR033138">
    <property type="entry name" value="Cu_oxidase_CS"/>
</dbReference>
<evidence type="ECO:0000259" key="7">
    <source>
        <dbReference type="Pfam" id="PF07731"/>
    </source>
</evidence>
<dbReference type="CDD" id="cd13884">
    <property type="entry name" value="CuRO_2_tcLCC_insect_like"/>
    <property type="match status" value="1"/>
</dbReference>
<keyword evidence="5" id="KW-0812">Transmembrane</keyword>
<dbReference type="Pfam" id="PF07731">
    <property type="entry name" value="Cu-oxidase_2"/>
    <property type="match status" value="1"/>
</dbReference>
<dbReference type="GO" id="GO:0052716">
    <property type="term" value="F:hydroquinone:oxygen oxidoreductase activity"/>
    <property type="evidence" value="ECO:0007669"/>
    <property type="project" value="UniProtKB-EC"/>
</dbReference>
<dbReference type="GO" id="GO:0005886">
    <property type="term" value="C:plasma membrane"/>
    <property type="evidence" value="ECO:0007669"/>
    <property type="project" value="TreeGrafter"/>
</dbReference>
<protein>
    <submittedName>
        <fullName evidence="9">Laccase</fullName>
        <ecNumber evidence="9">1.10.3.2</ecNumber>
    </submittedName>
</protein>
<dbReference type="InterPro" id="IPR011707">
    <property type="entry name" value="Cu-oxidase-like_N"/>
</dbReference>
<sequence length="709" mass="79304">MERTTMGAYIGQLYLITIIAIVPEAISDGHTNPGTCDMGASKCDLYLDVSLWLPMRRNYGEKVYINDTDGRLYVHGDESYNQIDPDDVVLADGSPRERTLTLFNKTMPGPTLIVYVNQEVKVHVRNQMLSDGVTVHFHGIEMRGTPWMDGAAFVTQCPILPGQTFTYKFTPKRKGTYFYHSHTGAQMSMGLVGAFIVKERKLDELEEHVMVLQDYNNAQSSDELFASTGLLGFISTEGEPFASELRTDGSYSASIKITSSLINGKGRLFDPQGNQLTNTPLTVFPVKQGQAYRFRVIGGAYSLQHKVSIDNHKLKLVAADGNDIDPIIADSFMIHSGERFDFIIDANQTVDNYWIRAETLQKYTNYTGFAILRYEGAESIDPTSSVQQCSMENMCTVVNCPFETYPNWTCITTDQIHSTTPAPTHNSGSFKEFFVSVGFAQAENNVFMGHMNGISLKLPSVSALTQPKEVTDICDESKCAAGKFCRCYRSLEVNFGDVVQINFFSAGKYNLASHPIHIHGYSFHVLKVGYRQENSSVVNAQFLNQYISCPNEFCYRNLGWANQSWKGGNIPGIDLDRAPRKDTVTLPAGGYVVVRFVADNPGLWYIHCHQEYHAQKGLGLLLNDSFSAIPAPPEGFPECRSFPPPDWLTSDKRESLPKDDENTTVARTDGRTFTEEEFWGMFGALLFVILLQFIISVWCLRKTKSSVSF</sequence>
<accession>A0A3S8FUG4</accession>
<feature type="transmembrane region" description="Helical" evidence="5">
    <location>
        <begin position="678"/>
        <end position="700"/>
    </location>
</feature>
<dbReference type="PROSITE" id="PS00079">
    <property type="entry name" value="MULTICOPPER_OXIDASE1"/>
    <property type="match status" value="2"/>
</dbReference>
<feature type="domain" description="Plastocyanin-like" evidence="7">
    <location>
        <begin position="474"/>
        <end position="620"/>
    </location>
</feature>
<name>A0A3S8FUG4_9BIVA</name>
<keyword evidence="3 9" id="KW-0560">Oxidoreductase</keyword>
<dbReference type="EC" id="1.10.3.2" evidence="9"/>
<evidence type="ECO:0000259" key="6">
    <source>
        <dbReference type="Pfam" id="PF00394"/>
    </source>
</evidence>
<dbReference type="PANTHER" id="PTHR11709">
    <property type="entry name" value="MULTI-COPPER OXIDASE"/>
    <property type="match status" value="1"/>
</dbReference>
<proteinExistence type="evidence at transcript level"/>
<dbReference type="SUPFAM" id="SSF49503">
    <property type="entry name" value="Cupredoxins"/>
    <property type="match status" value="3"/>
</dbReference>
<feature type="domain" description="Plastocyanin-like" evidence="8">
    <location>
        <begin position="97"/>
        <end position="201"/>
    </location>
</feature>
<dbReference type="Gene3D" id="2.60.40.420">
    <property type="entry name" value="Cupredoxins - blue copper proteins"/>
    <property type="match status" value="3"/>
</dbReference>
<reference evidence="9" key="1">
    <citation type="submission" date="2018-01" db="EMBL/GenBank/DDBJ databases">
        <authorList>
            <person name="Yue X."/>
        </authorList>
    </citation>
    <scope>NUCLEOTIDE SEQUENCE</scope>
</reference>
<evidence type="ECO:0000256" key="1">
    <source>
        <dbReference type="ARBA" id="ARBA00010609"/>
    </source>
</evidence>
<feature type="domain" description="Plastocyanin-like" evidence="6">
    <location>
        <begin position="257"/>
        <end position="377"/>
    </location>
</feature>
<dbReference type="InterPro" id="IPR002355">
    <property type="entry name" value="Cu_oxidase_Cu_BS"/>
</dbReference>
<evidence type="ECO:0000313" key="9">
    <source>
        <dbReference type="EMBL" id="AZD12920.1"/>
    </source>
</evidence>
<keyword evidence="5" id="KW-1133">Transmembrane helix</keyword>
<evidence type="ECO:0000256" key="5">
    <source>
        <dbReference type="SAM" id="Phobius"/>
    </source>
</evidence>
<dbReference type="GO" id="GO:0006826">
    <property type="term" value="P:iron ion transport"/>
    <property type="evidence" value="ECO:0007669"/>
    <property type="project" value="TreeGrafter"/>
</dbReference>
<dbReference type="GO" id="GO:0005507">
    <property type="term" value="F:copper ion binding"/>
    <property type="evidence" value="ECO:0007669"/>
    <property type="project" value="InterPro"/>
</dbReference>
<dbReference type="InterPro" id="IPR011706">
    <property type="entry name" value="Cu-oxidase_C"/>
</dbReference>
<keyword evidence="2" id="KW-0479">Metal-binding</keyword>
<reference evidence="9" key="2">
    <citation type="submission" date="2019-03" db="EMBL/GenBank/DDBJ databases">
        <title>Characterization of a laccase gene of the clam Meretrix petechialis and its involvement in the shell periostracal tanning.</title>
        <authorList>
            <person name="Liu B."/>
            <person name="Zhang S."/>
        </authorList>
    </citation>
    <scope>NUCLEOTIDE SEQUENCE</scope>
</reference>